<name>A0A0M6YMB9_9RHOB</name>
<dbReference type="RefSeq" id="WP_055086746.1">
    <property type="nucleotide sequence ID" value="NZ_CXSU01000012.1"/>
</dbReference>
<protein>
    <recommendedName>
        <fullName evidence="6 7">6-phosphogluconolactonase</fullName>
        <shortName evidence="7">6PGL</shortName>
        <ecNumber evidence="5 7">3.1.1.31</ecNumber>
    </recommendedName>
</protein>
<evidence type="ECO:0000256" key="4">
    <source>
        <dbReference type="ARBA" id="ARBA00010662"/>
    </source>
</evidence>
<gene>
    <name evidence="7 9" type="primary">pgl</name>
    <name evidence="9" type="ORF">JDO7802_03023</name>
</gene>
<evidence type="ECO:0000256" key="7">
    <source>
        <dbReference type="RuleBase" id="RU365095"/>
    </source>
</evidence>
<evidence type="ECO:0000313" key="9">
    <source>
        <dbReference type="EMBL" id="CTQ50989.1"/>
    </source>
</evidence>
<comment type="catalytic activity">
    <reaction evidence="1 7">
        <text>6-phospho-D-glucono-1,5-lactone + H2O = 6-phospho-D-gluconate + H(+)</text>
        <dbReference type="Rhea" id="RHEA:12556"/>
        <dbReference type="ChEBI" id="CHEBI:15377"/>
        <dbReference type="ChEBI" id="CHEBI:15378"/>
        <dbReference type="ChEBI" id="CHEBI:57955"/>
        <dbReference type="ChEBI" id="CHEBI:58759"/>
        <dbReference type="EC" id="3.1.1.31"/>
    </reaction>
</comment>
<accession>A0A0M6YMB9</accession>
<dbReference type="EC" id="3.1.1.31" evidence="5 7"/>
<dbReference type="InterPro" id="IPR006148">
    <property type="entry name" value="Glc/Gal-6P_isomerase"/>
</dbReference>
<evidence type="ECO:0000259" key="8">
    <source>
        <dbReference type="Pfam" id="PF01182"/>
    </source>
</evidence>
<feature type="domain" description="Glucosamine/galactosamine-6-phosphate isomerase" evidence="8">
    <location>
        <begin position="7"/>
        <end position="221"/>
    </location>
</feature>
<comment type="function">
    <text evidence="2 7">Hydrolysis of 6-phosphogluconolactone to 6-phosphogluconate.</text>
</comment>
<comment type="similarity">
    <text evidence="4 7">Belongs to the glucosamine/galactosamine-6-phosphate isomerase family. 6-phosphogluconolactonase subfamily.</text>
</comment>
<dbReference type="PANTHER" id="PTHR11054:SF0">
    <property type="entry name" value="6-PHOSPHOGLUCONOLACTONASE"/>
    <property type="match status" value="1"/>
</dbReference>
<proteinExistence type="inferred from homology"/>
<dbReference type="OrthoDB" id="9810967at2"/>
<dbReference type="AlphaFoldDB" id="A0A0M6YMB9"/>
<dbReference type="GO" id="GO:0006098">
    <property type="term" value="P:pentose-phosphate shunt"/>
    <property type="evidence" value="ECO:0007669"/>
    <property type="project" value="UniProtKB-UniPathway"/>
</dbReference>
<dbReference type="STRING" id="420998.JDO7802_03023"/>
<evidence type="ECO:0000256" key="3">
    <source>
        <dbReference type="ARBA" id="ARBA00004961"/>
    </source>
</evidence>
<dbReference type="GO" id="GO:0017057">
    <property type="term" value="F:6-phosphogluconolactonase activity"/>
    <property type="evidence" value="ECO:0007669"/>
    <property type="project" value="UniProtKB-UniRule"/>
</dbReference>
<reference evidence="9 10" key="1">
    <citation type="submission" date="2015-07" db="EMBL/GenBank/DDBJ databases">
        <authorList>
            <person name="Noorani M."/>
        </authorList>
    </citation>
    <scope>NUCLEOTIDE SEQUENCE [LARGE SCALE GENOMIC DNA]</scope>
    <source>
        <strain evidence="9 10">CECT 7802</strain>
    </source>
</reference>
<dbReference type="InterPro" id="IPR005900">
    <property type="entry name" value="6-phosphogluconolactonase_DevB"/>
</dbReference>
<keyword evidence="10" id="KW-1185">Reference proteome</keyword>
<sequence>MDFRSYPDREALAMGLADELAGALKNCLLVHDHASFCVPGGSSPGDTFSILSGVDLDWKRVHVFLNDERWVPEGHARSNTTLLKTTLLTDKAERAVLVPMVNDADTPEDGIPALEQGFGPELPISVLLLGMGGDMHTASLFPGADRLEQAMSSNAPVLVPMRADGAGEPRVTLSRRVLAGAMETHVLIMGEEKRAVLEKARRLDPMEAPIAAFLKDATVHWAP</sequence>
<dbReference type="NCBIfam" id="TIGR01198">
    <property type="entry name" value="pgl"/>
    <property type="match status" value="1"/>
</dbReference>
<dbReference type="Gene3D" id="3.40.50.1360">
    <property type="match status" value="1"/>
</dbReference>
<dbReference type="EMBL" id="CXSU01000012">
    <property type="protein sequence ID" value="CTQ50989.1"/>
    <property type="molecule type" value="Genomic_DNA"/>
</dbReference>
<dbReference type="Pfam" id="PF01182">
    <property type="entry name" value="Glucosamine_iso"/>
    <property type="match status" value="1"/>
</dbReference>
<dbReference type="GO" id="GO:0005975">
    <property type="term" value="P:carbohydrate metabolic process"/>
    <property type="evidence" value="ECO:0007669"/>
    <property type="project" value="UniProtKB-UniRule"/>
</dbReference>
<dbReference type="PANTHER" id="PTHR11054">
    <property type="entry name" value="6-PHOSPHOGLUCONOLACTONASE"/>
    <property type="match status" value="1"/>
</dbReference>
<evidence type="ECO:0000256" key="6">
    <source>
        <dbReference type="ARBA" id="ARBA00020337"/>
    </source>
</evidence>
<evidence type="ECO:0000256" key="1">
    <source>
        <dbReference type="ARBA" id="ARBA00000832"/>
    </source>
</evidence>
<dbReference type="SUPFAM" id="SSF100950">
    <property type="entry name" value="NagB/RpiA/CoA transferase-like"/>
    <property type="match status" value="1"/>
</dbReference>
<evidence type="ECO:0000313" key="10">
    <source>
        <dbReference type="Proteomes" id="UP000049222"/>
    </source>
</evidence>
<dbReference type="UniPathway" id="UPA00115">
    <property type="reaction ID" value="UER00409"/>
</dbReference>
<dbReference type="InterPro" id="IPR037171">
    <property type="entry name" value="NagB/RpiA_transferase-like"/>
</dbReference>
<evidence type="ECO:0000256" key="2">
    <source>
        <dbReference type="ARBA" id="ARBA00002681"/>
    </source>
</evidence>
<comment type="pathway">
    <text evidence="3 7">Carbohydrate degradation; pentose phosphate pathway; D-ribulose 5-phosphate from D-glucose 6-phosphate (oxidative stage): step 2/3.</text>
</comment>
<dbReference type="Proteomes" id="UP000049222">
    <property type="component" value="Unassembled WGS sequence"/>
</dbReference>
<dbReference type="InterPro" id="IPR039104">
    <property type="entry name" value="6PGL"/>
</dbReference>
<keyword evidence="7 9" id="KW-0378">Hydrolase</keyword>
<dbReference type="CDD" id="cd01400">
    <property type="entry name" value="6PGL"/>
    <property type="match status" value="1"/>
</dbReference>
<evidence type="ECO:0000256" key="5">
    <source>
        <dbReference type="ARBA" id="ARBA00013198"/>
    </source>
</evidence>
<organism evidence="9 10">
    <name type="scientific">Jannaschia donghaensis</name>
    <dbReference type="NCBI Taxonomy" id="420998"/>
    <lineage>
        <taxon>Bacteria</taxon>
        <taxon>Pseudomonadati</taxon>
        <taxon>Pseudomonadota</taxon>
        <taxon>Alphaproteobacteria</taxon>
        <taxon>Rhodobacterales</taxon>
        <taxon>Roseobacteraceae</taxon>
        <taxon>Jannaschia</taxon>
    </lineage>
</organism>